<comment type="caution">
    <text evidence="2">The sequence shown here is derived from an EMBL/GenBank/DDBJ whole genome shotgun (WGS) entry which is preliminary data.</text>
</comment>
<feature type="region of interest" description="Disordered" evidence="1">
    <location>
        <begin position="39"/>
        <end position="77"/>
    </location>
</feature>
<reference evidence="2 3" key="1">
    <citation type="submission" date="2024-02" db="EMBL/GenBank/DDBJ databases">
        <authorList>
            <person name="Chen Y."/>
            <person name="Shah S."/>
            <person name="Dougan E. K."/>
            <person name="Thang M."/>
            <person name="Chan C."/>
        </authorList>
    </citation>
    <scope>NUCLEOTIDE SEQUENCE [LARGE SCALE GENOMIC DNA]</scope>
</reference>
<protein>
    <submittedName>
        <fullName evidence="2">Uncharacterized protein</fullName>
    </submittedName>
</protein>
<dbReference type="Proteomes" id="UP001642464">
    <property type="component" value="Unassembled WGS sequence"/>
</dbReference>
<feature type="compositionally biased region" description="Acidic residues" evidence="1">
    <location>
        <begin position="54"/>
        <end position="70"/>
    </location>
</feature>
<gene>
    <name evidence="2" type="ORF">SCF082_LOCUS48889</name>
</gene>
<sequence length="77" mass="9101">NVAKFEAWKVRRLVTVFNRMAKRGHYPREEAIRRIYQEADIPLPANPRRSQDDLSAEDSAEGEEESEEVSDFQWHLE</sequence>
<accession>A0ABP0RWW5</accession>
<evidence type="ECO:0000256" key="1">
    <source>
        <dbReference type="SAM" id="MobiDB-lite"/>
    </source>
</evidence>
<dbReference type="EMBL" id="CAXAMM010042432">
    <property type="protein sequence ID" value="CAK9104829.1"/>
    <property type="molecule type" value="Genomic_DNA"/>
</dbReference>
<evidence type="ECO:0000313" key="3">
    <source>
        <dbReference type="Proteomes" id="UP001642464"/>
    </source>
</evidence>
<evidence type="ECO:0000313" key="2">
    <source>
        <dbReference type="EMBL" id="CAK9104829.1"/>
    </source>
</evidence>
<keyword evidence="3" id="KW-1185">Reference proteome</keyword>
<feature type="non-terminal residue" evidence="2">
    <location>
        <position position="1"/>
    </location>
</feature>
<organism evidence="2 3">
    <name type="scientific">Durusdinium trenchii</name>
    <dbReference type="NCBI Taxonomy" id="1381693"/>
    <lineage>
        <taxon>Eukaryota</taxon>
        <taxon>Sar</taxon>
        <taxon>Alveolata</taxon>
        <taxon>Dinophyceae</taxon>
        <taxon>Suessiales</taxon>
        <taxon>Symbiodiniaceae</taxon>
        <taxon>Durusdinium</taxon>
    </lineage>
</organism>
<name>A0ABP0RWW5_9DINO</name>
<proteinExistence type="predicted"/>